<feature type="transmembrane region" description="Helical" evidence="2">
    <location>
        <begin position="6"/>
        <end position="24"/>
    </location>
</feature>
<dbReference type="AlphaFoldDB" id="A0A6V7RX81"/>
<proteinExistence type="predicted"/>
<dbReference type="VEuPathDB" id="PlasmoDB:PVBDA_0501430"/>
<reference evidence="3 4" key="1">
    <citation type="submission" date="2020-08" db="EMBL/GenBank/DDBJ databases">
        <authorList>
            <person name="Ramaprasad A."/>
        </authorList>
    </citation>
    <scope>NUCLEOTIDE SEQUENCE [LARGE SCALE GENOMIC DNA]</scope>
</reference>
<sequence>MKKHFLLKYVTLFYFLIFPILIYVRSEENNQRKIDSLNENNRLAFFLLIQLQVPYLLENFTQSIKYEKVIDAIIYLYNEELAKSDVIKNQNSYSIQDIKNVVQGLQNIRRDIQDGDTKYFNWMDLISKECWNEENYCHMLTSKKCSLAVFRTLPSKKLPITCISCMIYAINYALHSEYLFKIFSNIVICNKTDNLKLLNLSNDIGLVREYRIYLNVLNKDELLKNIQSEIIILNIKNASRLINLLTSNIEDNNKINVAFKNIINESMSEIIKKGINRYIKYLNNNNLYIINENNDINIELDKAVTVTINGYLYLDKKSNKLLHVQDFGLFFPKFYFKKCTNLLTSHNLLVQIEFGINHAHNFPQIENLFNFIELELILNSYFHLGNGHYSSTSIVLKKFIYMNNQNGNLNEKDSNIYTYDEFNKDKYNVDNLLLFEGEIVENEEGGKFEKNNDLQNNLQNDLQNDLQNNLQNNLQNISNLNTQSAFEEKYADNVQVEPFDDQTVILILMVKILAETKITVIKKNIINLLIQPVYSKSLDGFEYKEHKLIQNELVEILGESYSNPNNYFKRRTLGFGSQINKRDIEKLEKTTPIGYKLIQLAFKNYNSISINDRKNIYSGNQMFSLFQNRLHYLTNWDAKILFIKKIESQNVIEKKYNVYSYPEEGCTNWLVTCYIIIILLIILLSFMLYRYVLYDKLNLVKIMKNWKTNKQKKKQKKFSYINYNSHYKYNYSKCGLNKKMRGSDFDREELRQLIKKNRKRHSSAHKHKHKESRKSSQPVEQNEDNSSNNFFREEIQTNYKV</sequence>
<dbReference type="Proteomes" id="UP000515550">
    <property type="component" value="Chromosome PVBDA_05"/>
</dbReference>
<protein>
    <submittedName>
        <fullName evidence="3">Uncharacterized protein</fullName>
    </submittedName>
</protein>
<dbReference type="EMBL" id="LR865383">
    <property type="protein sequence ID" value="CAD2087089.1"/>
    <property type="molecule type" value="Genomic_DNA"/>
</dbReference>
<feature type="compositionally biased region" description="Basic residues" evidence="1">
    <location>
        <begin position="756"/>
        <end position="772"/>
    </location>
</feature>
<evidence type="ECO:0000313" key="3">
    <source>
        <dbReference type="EMBL" id="CAD2087089.1"/>
    </source>
</evidence>
<keyword evidence="2" id="KW-0812">Transmembrane</keyword>
<feature type="region of interest" description="Disordered" evidence="1">
    <location>
        <begin position="756"/>
        <end position="801"/>
    </location>
</feature>
<gene>
    <name evidence="3" type="ORF">PVBDA_0501430</name>
</gene>
<keyword evidence="2" id="KW-1133">Transmembrane helix</keyword>
<evidence type="ECO:0000313" key="4">
    <source>
        <dbReference type="Proteomes" id="UP000515550"/>
    </source>
</evidence>
<keyword evidence="2" id="KW-0472">Membrane</keyword>
<feature type="compositionally biased region" description="Polar residues" evidence="1">
    <location>
        <begin position="777"/>
        <end position="801"/>
    </location>
</feature>
<evidence type="ECO:0000256" key="1">
    <source>
        <dbReference type="SAM" id="MobiDB-lite"/>
    </source>
</evidence>
<feature type="transmembrane region" description="Helical" evidence="2">
    <location>
        <begin position="669"/>
        <end position="693"/>
    </location>
</feature>
<name>A0A6V7RX81_PLAVN</name>
<organism evidence="3 4">
    <name type="scientific">Plasmodium vinckei brucechwatti</name>
    <dbReference type="NCBI Taxonomy" id="119398"/>
    <lineage>
        <taxon>Eukaryota</taxon>
        <taxon>Sar</taxon>
        <taxon>Alveolata</taxon>
        <taxon>Apicomplexa</taxon>
        <taxon>Aconoidasida</taxon>
        <taxon>Haemosporida</taxon>
        <taxon>Plasmodiidae</taxon>
        <taxon>Plasmodium</taxon>
        <taxon>Plasmodium (Vinckeia)</taxon>
    </lineage>
</organism>
<accession>A0A6V7RX81</accession>
<evidence type="ECO:0000256" key="2">
    <source>
        <dbReference type="SAM" id="Phobius"/>
    </source>
</evidence>